<comment type="subcellular location">
    <subcellularLocation>
        <location evidence="3">Cytoplasm</location>
    </subcellularLocation>
</comment>
<evidence type="ECO:0000256" key="4">
    <source>
        <dbReference type="ARBA" id="ARBA00008593"/>
    </source>
</evidence>
<feature type="region of interest" description="Disordered" evidence="10">
    <location>
        <begin position="384"/>
        <end position="461"/>
    </location>
</feature>
<keyword evidence="8" id="KW-0479">Metal-binding</keyword>
<feature type="compositionally biased region" description="Low complexity" evidence="10">
    <location>
        <begin position="46"/>
        <end position="59"/>
    </location>
</feature>
<dbReference type="InterPro" id="IPR002058">
    <property type="entry name" value="PAP_assoc"/>
</dbReference>
<organism evidence="13 14">
    <name type="scientific">Elasticomyces elasticus</name>
    <dbReference type="NCBI Taxonomy" id="574655"/>
    <lineage>
        <taxon>Eukaryota</taxon>
        <taxon>Fungi</taxon>
        <taxon>Dikarya</taxon>
        <taxon>Ascomycota</taxon>
        <taxon>Pezizomycotina</taxon>
        <taxon>Dothideomycetes</taxon>
        <taxon>Dothideomycetidae</taxon>
        <taxon>Mycosphaerellales</taxon>
        <taxon>Teratosphaeriaceae</taxon>
        <taxon>Elasticomyces</taxon>
    </lineage>
</organism>
<dbReference type="Pfam" id="PF22600">
    <property type="entry name" value="MTPAP-like_central"/>
    <property type="match status" value="1"/>
</dbReference>
<evidence type="ECO:0000313" key="13">
    <source>
        <dbReference type="EMBL" id="KAK5698077.1"/>
    </source>
</evidence>
<comment type="similarity">
    <text evidence="4">Belongs to the DNA polymerase type-B-like family.</text>
</comment>
<feature type="region of interest" description="Disordered" evidence="10">
    <location>
        <begin position="342"/>
        <end position="363"/>
    </location>
</feature>
<feature type="compositionally biased region" description="Basic and acidic residues" evidence="10">
    <location>
        <begin position="445"/>
        <end position="461"/>
    </location>
</feature>
<evidence type="ECO:0000259" key="12">
    <source>
        <dbReference type="Pfam" id="PF22600"/>
    </source>
</evidence>
<dbReference type="Gene3D" id="3.30.460.10">
    <property type="entry name" value="Beta Polymerase, domain 2"/>
    <property type="match status" value="1"/>
</dbReference>
<comment type="caution">
    <text evidence="13">The sequence shown here is derived from an EMBL/GenBank/DDBJ whole genome shotgun (WGS) entry which is preliminary data.</text>
</comment>
<feature type="compositionally biased region" description="Polar residues" evidence="10">
    <location>
        <begin position="797"/>
        <end position="809"/>
    </location>
</feature>
<dbReference type="SUPFAM" id="SSF81301">
    <property type="entry name" value="Nucleotidyltransferase"/>
    <property type="match status" value="1"/>
</dbReference>
<evidence type="ECO:0000256" key="8">
    <source>
        <dbReference type="ARBA" id="ARBA00022723"/>
    </source>
</evidence>
<dbReference type="PANTHER" id="PTHR12271:SF40">
    <property type="entry name" value="POLY(A) RNA POLYMERASE GLD2"/>
    <property type="match status" value="1"/>
</dbReference>
<dbReference type="GO" id="GO:0005737">
    <property type="term" value="C:cytoplasm"/>
    <property type="evidence" value="ECO:0007669"/>
    <property type="project" value="UniProtKB-SubCell"/>
</dbReference>
<dbReference type="Proteomes" id="UP001310594">
    <property type="component" value="Unassembled WGS sequence"/>
</dbReference>
<feature type="domain" description="Poly(A) RNA polymerase mitochondrial-like central palm" evidence="12">
    <location>
        <begin position="210"/>
        <end position="318"/>
    </location>
</feature>
<feature type="compositionally biased region" description="Polar residues" evidence="10">
    <location>
        <begin position="73"/>
        <end position="87"/>
    </location>
</feature>
<evidence type="ECO:0000259" key="11">
    <source>
        <dbReference type="Pfam" id="PF03828"/>
    </source>
</evidence>
<evidence type="ECO:0000256" key="1">
    <source>
        <dbReference type="ARBA" id="ARBA00001936"/>
    </source>
</evidence>
<dbReference type="Pfam" id="PF03828">
    <property type="entry name" value="PAP_assoc"/>
    <property type="match status" value="1"/>
</dbReference>
<dbReference type="GO" id="GO:0046872">
    <property type="term" value="F:metal ion binding"/>
    <property type="evidence" value="ECO:0007669"/>
    <property type="project" value="UniProtKB-KW"/>
</dbReference>
<evidence type="ECO:0000256" key="5">
    <source>
        <dbReference type="ARBA" id="ARBA00012388"/>
    </source>
</evidence>
<evidence type="ECO:0000256" key="10">
    <source>
        <dbReference type="SAM" id="MobiDB-lite"/>
    </source>
</evidence>
<dbReference type="SUPFAM" id="SSF81631">
    <property type="entry name" value="PAP/OAS1 substrate-binding domain"/>
    <property type="match status" value="1"/>
</dbReference>
<evidence type="ECO:0000256" key="2">
    <source>
        <dbReference type="ARBA" id="ARBA00001946"/>
    </source>
</evidence>
<sequence length="846" mass="93317">MATNSSTAGGLEDQLRNLILHNGQEASVTVQHRPTVRLPPRPPDQQRPQTQNQNRPLNQGPHPPPHRAAAGYSGTNFINSDGTTSQPGAKAQWKQSQKQRRAQQQTQVLTPDGAIIHNQNLPRRQEYQQTHPQQYHPQHRQPQHNQHIDPNAFQRGGQVAGYYQRPPPPARQLFDPNGARGPPNQYLAEQHARQSQYLDHIASIEIPAVAMSAAERSEKEHFRIRLERIVHEVCAANPDRLPRVSLESFGSFRSGFANAGSDMDLVIVLPDGSPITGGAAGLHEDDLPRALERKLLELGFGARLLTRTRVPIIKICETPGISLLDKLREEREKWDVLDNEKKYPHLHPEGGEEDGADDVGVPAGGEAEVVAGSAVDAASNPVAGAADSIPVSDKNKASTVKKPKNKPDPKEMVKQIMTDINIPGKDNDSTAPIPQAEGKPAPRPPRHDNRPFTRERRMGPLDFPKDGVGIQSDINFLNPLGLHNTQLLRCYSMCDPRVQPMVLFVKSWAKQRKINSSYSGTLSSYGYVLMVLHYLVNIARPPVLPNLQSPWRPNAHCTPAGATKTECDGWTVDFWRNEDEITAALNAGQMSTNTETLGSLLEGFFRYYSSMGGGPQLQWTQQVLSLRTPNGILSKDEKGWVKAITQEGDGKKVQHRYLFCIEDPFELEHNVARTVTHFGIVAIRDEFRRARRILTAIGFGQGVEGELFEELVEQEVGEVKEGVLLPEQQGRELDGVDGVKAGGDEGHEARLARYKQSQADRPTKAKVTQPSRSLNVADKEAFPTLGGAKPKFGARGTKTQQSDDGQMSEISGDRARAYLAEVKRKKAEADAEMTATRAAEAVLGGE</sequence>
<feature type="domain" description="PAP-associated" evidence="11">
    <location>
        <begin position="596"/>
        <end position="669"/>
    </location>
</feature>
<dbReference type="GO" id="GO:0010605">
    <property type="term" value="P:negative regulation of macromolecule metabolic process"/>
    <property type="evidence" value="ECO:0007669"/>
    <property type="project" value="UniProtKB-ARBA"/>
</dbReference>
<dbReference type="GO" id="GO:1990817">
    <property type="term" value="F:poly(A) RNA polymerase activity"/>
    <property type="evidence" value="ECO:0007669"/>
    <property type="project" value="UniProtKB-EC"/>
</dbReference>
<evidence type="ECO:0000313" key="14">
    <source>
        <dbReference type="Proteomes" id="UP001310594"/>
    </source>
</evidence>
<reference evidence="13" key="1">
    <citation type="submission" date="2023-08" db="EMBL/GenBank/DDBJ databases">
        <title>Black Yeasts Isolated from many extreme environments.</title>
        <authorList>
            <person name="Coleine C."/>
            <person name="Stajich J.E."/>
            <person name="Selbmann L."/>
        </authorList>
    </citation>
    <scope>NUCLEOTIDE SEQUENCE</scope>
    <source>
        <strain evidence="13">CCFEE 5810</strain>
    </source>
</reference>
<dbReference type="GO" id="GO:0050265">
    <property type="term" value="F:RNA uridylyltransferase activity"/>
    <property type="evidence" value="ECO:0007669"/>
    <property type="project" value="TreeGrafter"/>
</dbReference>
<dbReference type="InterPro" id="IPR054708">
    <property type="entry name" value="MTPAP-like_central"/>
</dbReference>
<dbReference type="GO" id="GO:0031123">
    <property type="term" value="P:RNA 3'-end processing"/>
    <property type="evidence" value="ECO:0007669"/>
    <property type="project" value="TreeGrafter"/>
</dbReference>
<keyword evidence="6" id="KW-0963">Cytoplasm</keyword>
<accession>A0AAN7VQ79</accession>
<feature type="compositionally biased region" description="Low complexity" evidence="10">
    <location>
        <begin position="89"/>
        <end position="107"/>
    </location>
</feature>
<feature type="compositionally biased region" description="Low complexity" evidence="10">
    <location>
        <begin position="127"/>
        <end position="136"/>
    </location>
</feature>
<comment type="cofactor">
    <cofactor evidence="2">
        <name>Mg(2+)</name>
        <dbReference type="ChEBI" id="CHEBI:18420"/>
    </cofactor>
</comment>
<feature type="region of interest" description="Disordered" evidence="10">
    <location>
        <begin position="22"/>
        <end position="114"/>
    </location>
</feature>
<comment type="cofactor">
    <cofactor evidence="1">
        <name>Mn(2+)</name>
        <dbReference type="ChEBI" id="CHEBI:29035"/>
    </cofactor>
</comment>
<evidence type="ECO:0000256" key="3">
    <source>
        <dbReference type="ARBA" id="ARBA00004496"/>
    </source>
</evidence>
<keyword evidence="7" id="KW-0808">Transferase</keyword>
<evidence type="ECO:0000256" key="7">
    <source>
        <dbReference type="ARBA" id="ARBA00022679"/>
    </source>
</evidence>
<feature type="region of interest" description="Disordered" evidence="10">
    <location>
        <begin position="783"/>
        <end position="812"/>
    </location>
</feature>
<dbReference type="EMBL" id="JAVRQU010000010">
    <property type="protein sequence ID" value="KAK5698077.1"/>
    <property type="molecule type" value="Genomic_DNA"/>
</dbReference>
<dbReference type="InterPro" id="IPR043519">
    <property type="entry name" value="NT_sf"/>
</dbReference>
<name>A0AAN7VQ79_9PEZI</name>
<evidence type="ECO:0000256" key="6">
    <source>
        <dbReference type="ARBA" id="ARBA00022490"/>
    </source>
</evidence>
<evidence type="ECO:0000256" key="9">
    <source>
        <dbReference type="ARBA" id="ARBA00022842"/>
    </source>
</evidence>
<protein>
    <recommendedName>
        <fullName evidence="5">polynucleotide adenylyltransferase</fullName>
        <ecNumber evidence="5">2.7.7.19</ecNumber>
    </recommendedName>
</protein>
<dbReference type="PANTHER" id="PTHR12271">
    <property type="entry name" value="POLY A POLYMERASE CID PAP -RELATED"/>
    <property type="match status" value="1"/>
</dbReference>
<dbReference type="AlphaFoldDB" id="A0AAN7VQ79"/>
<proteinExistence type="inferred from homology"/>
<dbReference type="Gene3D" id="1.10.1410.10">
    <property type="match status" value="1"/>
</dbReference>
<feature type="region of interest" description="Disordered" evidence="10">
    <location>
        <begin position="126"/>
        <end position="185"/>
    </location>
</feature>
<dbReference type="EC" id="2.7.7.19" evidence="5"/>
<keyword evidence="9" id="KW-0460">Magnesium</keyword>
<gene>
    <name evidence="13" type="ORF">LTR97_007037</name>
</gene>